<evidence type="ECO:0000256" key="1">
    <source>
        <dbReference type="ARBA" id="ARBA00023002"/>
    </source>
</evidence>
<organism evidence="5 6">
    <name type="scientific">Caldimonas mangrovi</name>
    <dbReference type="NCBI Taxonomy" id="2944811"/>
    <lineage>
        <taxon>Bacteria</taxon>
        <taxon>Pseudomonadati</taxon>
        <taxon>Pseudomonadota</taxon>
        <taxon>Betaproteobacteria</taxon>
        <taxon>Burkholderiales</taxon>
        <taxon>Sphaerotilaceae</taxon>
        <taxon>Caldimonas</taxon>
    </lineage>
</organism>
<evidence type="ECO:0000313" key="5">
    <source>
        <dbReference type="EMBL" id="MCM5678112.1"/>
    </source>
</evidence>
<dbReference type="Pfam" id="PF16884">
    <property type="entry name" value="ADH_N_2"/>
    <property type="match status" value="1"/>
</dbReference>
<sequence length="346" mass="36905">MSTLASLANHQVRLASRPTGQPTRENWEFTTEPVAEPADGGVVVKTLYLSLDPAMRGWMNEGKSYIPPVGIGEVMRAGGVGRVLASKNDQFAVGSHVMGSLGVQEVASFSADQIKRAGLARIDLRAGSETQWLNVLGMPGMTGYFGLLDVGQPRPGETVVVSGAAGAVGQTVGQLAKIKGCRVVGIAGGRAKCDWVVSELGFDACIDYKAGAVKDGLKEHCPQGVDIYFDNVGGEILDTVLTRINRKARIIICGAISQYNNTTPVQGPKNYLSLLVNRARMEGIVVFDYADRYPLAVAELAGYLKDGRMKSKEDVVDGGVQAFPETLLKLFTGENFGKLVLKVAQD</sequence>
<dbReference type="EMBL" id="JAMKFE010000001">
    <property type="protein sequence ID" value="MCM5678112.1"/>
    <property type="molecule type" value="Genomic_DNA"/>
</dbReference>
<dbReference type="RefSeq" id="WP_251776232.1">
    <property type="nucleotide sequence ID" value="NZ_JAMKFE010000001.1"/>
</dbReference>
<keyword evidence="1" id="KW-0560">Oxidoreductase</keyword>
<name>A0ABT0YHB0_9BURK</name>
<dbReference type="Gene3D" id="3.90.180.10">
    <property type="entry name" value="Medium-chain alcohol dehydrogenases, catalytic domain"/>
    <property type="match status" value="1"/>
</dbReference>
<dbReference type="PANTHER" id="PTHR43205:SF7">
    <property type="entry name" value="PROSTAGLANDIN REDUCTASE 1"/>
    <property type="match status" value="1"/>
</dbReference>
<evidence type="ECO:0000259" key="4">
    <source>
        <dbReference type="Pfam" id="PF16884"/>
    </source>
</evidence>
<reference evidence="5" key="1">
    <citation type="submission" date="2022-05" db="EMBL/GenBank/DDBJ databases">
        <title>Schlegelella sp. nov., isolated from mangrove soil.</title>
        <authorList>
            <person name="Liu Y."/>
            <person name="Ge X."/>
            <person name="Liu W."/>
        </authorList>
    </citation>
    <scope>NUCLEOTIDE SEQUENCE</scope>
    <source>
        <strain evidence="5">S2-27</strain>
    </source>
</reference>
<feature type="domain" description="Alcohol dehydrogenase-like C-terminal" evidence="3">
    <location>
        <begin position="167"/>
        <end position="299"/>
    </location>
</feature>
<evidence type="ECO:0000256" key="2">
    <source>
        <dbReference type="SAM" id="MobiDB-lite"/>
    </source>
</evidence>
<dbReference type="Pfam" id="PF00107">
    <property type="entry name" value="ADH_zinc_N"/>
    <property type="match status" value="1"/>
</dbReference>
<dbReference type="Gene3D" id="3.40.50.720">
    <property type="entry name" value="NAD(P)-binding Rossmann-like Domain"/>
    <property type="match status" value="1"/>
</dbReference>
<dbReference type="SUPFAM" id="SSF50129">
    <property type="entry name" value="GroES-like"/>
    <property type="match status" value="1"/>
</dbReference>
<dbReference type="Proteomes" id="UP001165541">
    <property type="component" value="Unassembled WGS sequence"/>
</dbReference>
<dbReference type="PANTHER" id="PTHR43205">
    <property type="entry name" value="PROSTAGLANDIN REDUCTASE"/>
    <property type="match status" value="1"/>
</dbReference>
<dbReference type="InterPro" id="IPR036291">
    <property type="entry name" value="NAD(P)-bd_dom_sf"/>
</dbReference>
<dbReference type="InterPro" id="IPR045010">
    <property type="entry name" value="MDR_fam"/>
</dbReference>
<feature type="domain" description="Oxidoreductase N-terminal" evidence="4">
    <location>
        <begin position="11"/>
        <end position="114"/>
    </location>
</feature>
<dbReference type="InterPro" id="IPR011032">
    <property type="entry name" value="GroES-like_sf"/>
</dbReference>
<dbReference type="InterPro" id="IPR041694">
    <property type="entry name" value="ADH_N_2"/>
</dbReference>
<dbReference type="SUPFAM" id="SSF51735">
    <property type="entry name" value="NAD(P)-binding Rossmann-fold domains"/>
    <property type="match status" value="1"/>
</dbReference>
<dbReference type="CDD" id="cd05288">
    <property type="entry name" value="PGDH"/>
    <property type="match status" value="1"/>
</dbReference>
<evidence type="ECO:0000259" key="3">
    <source>
        <dbReference type="Pfam" id="PF00107"/>
    </source>
</evidence>
<protein>
    <submittedName>
        <fullName evidence="5">NADP-dependent oxidoreductase</fullName>
    </submittedName>
</protein>
<proteinExistence type="predicted"/>
<dbReference type="InterPro" id="IPR013149">
    <property type="entry name" value="ADH-like_C"/>
</dbReference>
<accession>A0ABT0YHB0</accession>
<comment type="caution">
    <text evidence="5">The sequence shown here is derived from an EMBL/GenBank/DDBJ whole genome shotgun (WGS) entry which is preliminary data.</text>
</comment>
<gene>
    <name evidence="5" type="ORF">M8A51_01025</name>
</gene>
<evidence type="ECO:0000313" key="6">
    <source>
        <dbReference type="Proteomes" id="UP001165541"/>
    </source>
</evidence>
<keyword evidence="6" id="KW-1185">Reference proteome</keyword>
<feature type="region of interest" description="Disordered" evidence="2">
    <location>
        <begin position="1"/>
        <end position="24"/>
    </location>
</feature>